<evidence type="ECO:0000256" key="1">
    <source>
        <dbReference type="SAM" id="Phobius"/>
    </source>
</evidence>
<keyword evidence="1" id="KW-0472">Membrane</keyword>
<dbReference type="AlphaFoldDB" id="H6QK56"/>
<feature type="transmembrane region" description="Helical" evidence="1">
    <location>
        <begin position="33"/>
        <end position="60"/>
    </location>
</feature>
<accession>H6QK56</accession>
<protein>
    <submittedName>
        <fullName evidence="2">Uncharacterized protein</fullName>
    </submittedName>
</protein>
<name>H6QK56_RICMA</name>
<evidence type="ECO:0000313" key="3">
    <source>
        <dbReference type="Proteomes" id="UP000007999"/>
    </source>
</evidence>
<organism evidence="2 3">
    <name type="scientific">Rickettsia massiliae str. AZT80</name>
    <dbReference type="NCBI Taxonomy" id="1105112"/>
    <lineage>
        <taxon>Bacteria</taxon>
        <taxon>Pseudomonadati</taxon>
        <taxon>Pseudomonadota</taxon>
        <taxon>Alphaproteobacteria</taxon>
        <taxon>Rickettsiales</taxon>
        <taxon>Rickettsiaceae</taxon>
        <taxon>Rickettsieae</taxon>
        <taxon>Rickettsia</taxon>
        <taxon>spotted fever group</taxon>
    </lineage>
</organism>
<keyword evidence="1" id="KW-1133">Transmembrane helix</keyword>
<evidence type="ECO:0000313" key="2">
    <source>
        <dbReference type="EMBL" id="AFB32056.1"/>
    </source>
</evidence>
<reference evidence="3" key="1">
    <citation type="submission" date="2012-02" db="EMBL/GenBank/DDBJ databases">
        <title>Complete genome sequence of Rickettsia parkeri strain Portsmouth.</title>
        <authorList>
            <person name="Johnson S.L."/>
            <person name="Munk A.C."/>
            <person name="Han S."/>
            <person name="Bruce D.C."/>
            <person name="Dasch G.A."/>
        </authorList>
    </citation>
    <scope>NUCLEOTIDE SEQUENCE [LARGE SCALE GENOMIC DNA]</scope>
    <source>
        <strain evidence="3">AZT80 (RMB)</strain>
    </source>
</reference>
<sequence>MEVLRAITVRQQVAQATIVQFPVRMYTVHQRLLVVRVVPVAQVIIVLLQPILLLLIAVTLQHKGAVLVWEVQLKAV</sequence>
<dbReference type="HOGENOM" id="CLU_2652152_0_0_5"/>
<dbReference type="EMBL" id="CP003319">
    <property type="protein sequence ID" value="AFB32056.1"/>
    <property type="molecule type" value="Genomic_DNA"/>
</dbReference>
<proteinExistence type="predicted"/>
<dbReference type="Proteomes" id="UP000007999">
    <property type="component" value="Chromosome"/>
</dbReference>
<dbReference type="KEGG" id="rmi:RMB_06695"/>
<gene>
    <name evidence="2" type="ORF">RMB_06695</name>
</gene>
<keyword evidence="1" id="KW-0812">Transmembrane</keyword>